<sequence>MSIKRLKILLRISLGITFLILLIEFLFNGFDFNTFLDWKKVLIQFSYSFVITVFNVVYFIRLEKKYNWHTESKKRFVVGVIGSSIVTLIAFGVCRFLHLVVIEQNRTITGFLENETPEKYLFPFLLSLIVGLFLHAFYFYKAIQESKVTEQKLIAGTASAKFDALKNQLDPHFLFNSLNVLTSLIEENPDQAQNFTTSLSKVYRYVLEQKNKELVGIEDELAFAKRYIGLLEMRFENSIVYTFPEKLENTEGKIIPLSLQLLLENSVKHNIVSEEKPLHISIVEENGFLVVKNNLQTKSVIGKSSGYGLLNIQQRYDLLTARKVIIEKDKNTFQVKLPILTKQLTSIKQLKMNTTMNTTMKDFEKLDRAREMVKKQKEFYASLTSYMIIIPFLAFVNWFTTGFGLPWFLFAAAGWGIGLIFQYMDAFDKNPFFSKDWEQRKIKQFMDEDNY</sequence>
<evidence type="ECO:0000313" key="4">
    <source>
        <dbReference type="EMBL" id="SHI55603.1"/>
    </source>
</evidence>
<feature type="transmembrane region" description="Helical" evidence="1">
    <location>
        <begin position="405"/>
        <end position="424"/>
    </location>
</feature>
<dbReference type="OrthoDB" id="9809908at2"/>
<keyword evidence="1" id="KW-1133">Transmembrane helix</keyword>
<dbReference type="Pfam" id="PF06580">
    <property type="entry name" value="His_kinase"/>
    <property type="match status" value="1"/>
</dbReference>
<dbReference type="PANTHER" id="PTHR34220">
    <property type="entry name" value="SENSOR HISTIDINE KINASE YPDA"/>
    <property type="match status" value="1"/>
</dbReference>
<organism evidence="4 5">
    <name type="scientific">Mesonia phycicola</name>
    <dbReference type="NCBI Taxonomy" id="579105"/>
    <lineage>
        <taxon>Bacteria</taxon>
        <taxon>Pseudomonadati</taxon>
        <taxon>Bacteroidota</taxon>
        <taxon>Flavobacteriia</taxon>
        <taxon>Flavobacteriales</taxon>
        <taxon>Flavobacteriaceae</taxon>
        <taxon>Mesonia</taxon>
    </lineage>
</organism>
<dbReference type="AlphaFoldDB" id="A0A1M6C3S8"/>
<dbReference type="RefSeq" id="WP_073148671.1">
    <property type="nucleotide sequence ID" value="NZ_FQYY01000002.1"/>
</dbReference>
<proteinExistence type="predicted"/>
<dbReference type="Pfam" id="PF13239">
    <property type="entry name" value="2TM"/>
    <property type="match status" value="1"/>
</dbReference>
<name>A0A1M6C3S8_9FLAO</name>
<feature type="domain" description="Signal transduction histidine kinase internal region" evidence="2">
    <location>
        <begin position="160"/>
        <end position="238"/>
    </location>
</feature>
<dbReference type="GO" id="GO:0000155">
    <property type="term" value="F:phosphorelay sensor kinase activity"/>
    <property type="evidence" value="ECO:0007669"/>
    <property type="project" value="InterPro"/>
</dbReference>
<keyword evidence="1" id="KW-0472">Membrane</keyword>
<gene>
    <name evidence="4" type="ORF">SAMN04488096_102348</name>
</gene>
<dbReference type="InterPro" id="IPR025698">
    <property type="entry name" value="2TM_dom"/>
</dbReference>
<dbReference type="Gene3D" id="3.30.565.10">
    <property type="entry name" value="Histidine kinase-like ATPase, C-terminal domain"/>
    <property type="match status" value="1"/>
</dbReference>
<feature type="transmembrane region" description="Helical" evidence="1">
    <location>
        <begin position="120"/>
        <end position="140"/>
    </location>
</feature>
<evidence type="ECO:0000256" key="1">
    <source>
        <dbReference type="SAM" id="Phobius"/>
    </source>
</evidence>
<dbReference type="InterPro" id="IPR036890">
    <property type="entry name" value="HATPase_C_sf"/>
</dbReference>
<evidence type="ECO:0000259" key="2">
    <source>
        <dbReference type="Pfam" id="PF06580"/>
    </source>
</evidence>
<dbReference type="Proteomes" id="UP000184225">
    <property type="component" value="Unassembled WGS sequence"/>
</dbReference>
<dbReference type="PANTHER" id="PTHR34220:SF7">
    <property type="entry name" value="SENSOR HISTIDINE KINASE YPDA"/>
    <property type="match status" value="1"/>
</dbReference>
<feature type="transmembrane region" description="Helical" evidence="1">
    <location>
        <begin position="42"/>
        <end position="60"/>
    </location>
</feature>
<evidence type="ECO:0000259" key="3">
    <source>
        <dbReference type="Pfam" id="PF13239"/>
    </source>
</evidence>
<keyword evidence="4" id="KW-0418">Kinase</keyword>
<accession>A0A1M6C3S8</accession>
<feature type="transmembrane region" description="Helical" evidence="1">
    <location>
        <begin position="379"/>
        <end position="399"/>
    </location>
</feature>
<feature type="domain" description="2TM" evidence="3">
    <location>
        <begin position="368"/>
        <end position="447"/>
    </location>
</feature>
<keyword evidence="4" id="KW-0808">Transferase</keyword>
<dbReference type="STRING" id="579105.SAMN04488096_102348"/>
<dbReference type="SUPFAM" id="SSF55874">
    <property type="entry name" value="ATPase domain of HSP90 chaperone/DNA topoisomerase II/histidine kinase"/>
    <property type="match status" value="1"/>
</dbReference>
<keyword evidence="5" id="KW-1185">Reference proteome</keyword>
<protein>
    <submittedName>
        <fullName evidence="4">Histidine kinase</fullName>
    </submittedName>
</protein>
<keyword evidence="1" id="KW-0812">Transmembrane</keyword>
<feature type="transmembrane region" description="Helical" evidence="1">
    <location>
        <begin position="76"/>
        <end position="100"/>
    </location>
</feature>
<dbReference type="InterPro" id="IPR010559">
    <property type="entry name" value="Sig_transdc_His_kin_internal"/>
</dbReference>
<evidence type="ECO:0000313" key="5">
    <source>
        <dbReference type="Proteomes" id="UP000184225"/>
    </source>
</evidence>
<dbReference type="EMBL" id="FQYY01000002">
    <property type="protein sequence ID" value="SHI55603.1"/>
    <property type="molecule type" value="Genomic_DNA"/>
</dbReference>
<feature type="transmembrane region" description="Helical" evidence="1">
    <location>
        <begin position="12"/>
        <end position="30"/>
    </location>
</feature>
<dbReference type="GO" id="GO:0016020">
    <property type="term" value="C:membrane"/>
    <property type="evidence" value="ECO:0007669"/>
    <property type="project" value="InterPro"/>
</dbReference>
<reference evidence="4 5" key="1">
    <citation type="submission" date="2016-11" db="EMBL/GenBank/DDBJ databases">
        <authorList>
            <person name="Jaros S."/>
            <person name="Januszkiewicz K."/>
            <person name="Wedrychowicz H."/>
        </authorList>
    </citation>
    <scope>NUCLEOTIDE SEQUENCE [LARGE SCALE GENOMIC DNA]</scope>
    <source>
        <strain evidence="4 5">DSM 21425</strain>
    </source>
</reference>
<dbReference type="InterPro" id="IPR050640">
    <property type="entry name" value="Bact_2-comp_sensor_kinase"/>
</dbReference>